<keyword evidence="4" id="KW-1185">Reference proteome</keyword>
<dbReference type="RefSeq" id="WP_345272484.1">
    <property type="nucleotide sequence ID" value="NZ_BAABIM010000005.1"/>
</dbReference>
<feature type="region of interest" description="Disordered" evidence="1">
    <location>
        <begin position="25"/>
        <end position="77"/>
    </location>
</feature>
<feature type="chain" id="PRO_5045555901" description="OmpA-like domain-containing protein" evidence="2">
    <location>
        <begin position="30"/>
        <end position="407"/>
    </location>
</feature>
<accession>A0ABP8X2A5</accession>
<protein>
    <recommendedName>
        <fullName evidence="5">OmpA-like domain-containing protein</fullName>
    </recommendedName>
</protein>
<feature type="region of interest" description="Disordered" evidence="1">
    <location>
        <begin position="377"/>
        <end position="407"/>
    </location>
</feature>
<reference evidence="4" key="1">
    <citation type="journal article" date="2019" name="Int. J. Syst. Evol. Microbiol.">
        <title>The Global Catalogue of Microorganisms (GCM) 10K type strain sequencing project: providing services to taxonomists for standard genome sequencing and annotation.</title>
        <authorList>
            <consortium name="The Broad Institute Genomics Platform"/>
            <consortium name="The Broad Institute Genome Sequencing Center for Infectious Disease"/>
            <person name="Wu L."/>
            <person name="Ma J."/>
        </authorList>
    </citation>
    <scope>NUCLEOTIDE SEQUENCE [LARGE SCALE GENOMIC DNA]</scope>
    <source>
        <strain evidence="4">JCM 18127</strain>
    </source>
</reference>
<sequence length="407" mass="42763">MRPRPPRCRRATSAAALLTALLVLTPACADDQTRTGGTSGGEGETDPYAEPETEPDDRSGDDDEGDEGDEGDDVGLEEEETEALLAMPGVADAEVVTYAVDELTDRVSRVEMELDATTEQVIAVLEAMGESGGAPTLTIGPGAVNDPPPGSGTAALGSLGETEEQRFLMVSALVEARDLLPEEIGVYVSQPLDDGVGLPDTGDGLERPVLEAAVDADDAAAVVEPARLLLDSGLLGRVDSATVSAGSVNGSSTISRGILTFGGHLAVPGLDEQALAAYERLARVRGPLPWVERSRIQVDVYRDQNIDMTLPFDVADPPQLDRRARARAEEALWRAALPGLDALATLPRGSRLHVYTSGGADDATNPLRDAEVLVSVGRGAETPNGDRRPSALSERAEAYLRERGAVR</sequence>
<feature type="compositionally biased region" description="Acidic residues" evidence="1">
    <location>
        <begin position="43"/>
        <end position="77"/>
    </location>
</feature>
<feature type="signal peptide" evidence="2">
    <location>
        <begin position="1"/>
        <end position="29"/>
    </location>
</feature>
<evidence type="ECO:0000313" key="4">
    <source>
        <dbReference type="Proteomes" id="UP001500621"/>
    </source>
</evidence>
<comment type="caution">
    <text evidence="3">The sequence shown here is derived from an EMBL/GenBank/DDBJ whole genome shotgun (WGS) entry which is preliminary data.</text>
</comment>
<dbReference type="EMBL" id="BAABIM010000005">
    <property type="protein sequence ID" value="GAA4699579.1"/>
    <property type="molecule type" value="Genomic_DNA"/>
</dbReference>
<evidence type="ECO:0000313" key="3">
    <source>
        <dbReference type="EMBL" id="GAA4699579.1"/>
    </source>
</evidence>
<evidence type="ECO:0000256" key="2">
    <source>
        <dbReference type="SAM" id="SignalP"/>
    </source>
</evidence>
<evidence type="ECO:0000256" key="1">
    <source>
        <dbReference type="SAM" id="MobiDB-lite"/>
    </source>
</evidence>
<evidence type="ECO:0008006" key="5">
    <source>
        <dbReference type="Google" id="ProtNLM"/>
    </source>
</evidence>
<gene>
    <name evidence="3" type="ORF">GCM10023226_43010</name>
</gene>
<name>A0ABP8X2A5_9ACTN</name>
<organism evidence="3 4">
    <name type="scientific">Nocardioides nanhaiensis</name>
    <dbReference type="NCBI Taxonomy" id="1476871"/>
    <lineage>
        <taxon>Bacteria</taxon>
        <taxon>Bacillati</taxon>
        <taxon>Actinomycetota</taxon>
        <taxon>Actinomycetes</taxon>
        <taxon>Propionibacteriales</taxon>
        <taxon>Nocardioidaceae</taxon>
        <taxon>Nocardioides</taxon>
    </lineage>
</organism>
<proteinExistence type="predicted"/>
<dbReference type="Proteomes" id="UP001500621">
    <property type="component" value="Unassembled WGS sequence"/>
</dbReference>
<feature type="compositionally biased region" description="Basic and acidic residues" evidence="1">
    <location>
        <begin position="384"/>
        <end position="407"/>
    </location>
</feature>
<keyword evidence="2" id="KW-0732">Signal</keyword>